<keyword evidence="4" id="KW-0472">Membrane</keyword>
<feature type="chain" id="PRO_5035900868" description="Legume lectin domain-containing protein" evidence="5">
    <location>
        <begin position="29"/>
        <end position="443"/>
    </location>
</feature>
<dbReference type="SUPFAM" id="SSF49899">
    <property type="entry name" value="Concanavalin A-like lectins/glucanases"/>
    <property type="match status" value="1"/>
</dbReference>
<feature type="region of interest" description="Disordered" evidence="3">
    <location>
        <begin position="418"/>
        <end position="443"/>
    </location>
</feature>
<dbReference type="InterPro" id="IPR013320">
    <property type="entry name" value="ConA-like_dom_sf"/>
</dbReference>
<dbReference type="InterPro" id="IPR001220">
    <property type="entry name" value="Legume_lectin_dom"/>
</dbReference>
<evidence type="ECO:0000256" key="4">
    <source>
        <dbReference type="SAM" id="Phobius"/>
    </source>
</evidence>
<comment type="caution">
    <text evidence="7">The sequence shown here is derived from an EMBL/GenBank/DDBJ whole genome shotgun (WGS) entry which is preliminary data.</text>
</comment>
<evidence type="ECO:0000256" key="5">
    <source>
        <dbReference type="SAM" id="SignalP"/>
    </source>
</evidence>
<dbReference type="GO" id="GO:0030246">
    <property type="term" value="F:carbohydrate binding"/>
    <property type="evidence" value="ECO:0007669"/>
    <property type="project" value="UniProtKB-KW"/>
</dbReference>
<protein>
    <recommendedName>
        <fullName evidence="6">Legume lectin domain-containing protein</fullName>
    </recommendedName>
</protein>
<dbReference type="OrthoDB" id="2019747at2759"/>
<dbReference type="InterPro" id="IPR050258">
    <property type="entry name" value="Leguminous_Lectin"/>
</dbReference>
<gene>
    <name evidence="7" type="ORF">KP509_05G093200</name>
</gene>
<evidence type="ECO:0000256" key="1">
    <source>
        <dbReference type="ARBA" id="ARBA00007606"/>
    </source>
</evidence>
<keyword evidence="4" id="KW-0812">Transmembrane</keyword>
<evidence type="ECO:0000259" key="6">
    <source>
        <dbReference type="Pfam" id="PF00139"/>
    </source>
</evidence>
<dbReference type="PANTHER" id="PTHR32401">
    <property type="entry name" value="CONCANAVALIN A-LIKE LECTIN FAMILY PROTEIN"/>
    <property type="match status" value="1"/>
</dbReference>
<dbReference type="Pfam" id="PF00139">
    <property type="entry name" value="Lectin_legB"/>
    <property type="match status" value="1"/>
</dbReference>
<feature type="domain" description="Legume lectin" evidence="6">
    <location>
        <begin position="41"/>
        <end position="262"/>
    </location>
</feature>
<comment type="similarity">
    <text evidence="1">Belongs to the leguminous lectin family.</text>
</comment>
<dbReference type="Proteomes" id="UP000825935">
    <property type="component" value="Chromosome 5"/>
</dbReference>
<feature type="signal peptide" evidence="5">
    <location>
        <begin position="1"/>
        <end position="28"/>
    </location>
</feature>
<evidence type="ECO:0000256" key="2">
    <source>
        <dbReference type="ARBA" id="ARBA00022734"/>
    </source>
</evidence>
<reference evidence="7" key="1">
    <citation type="submission" date="2021-08" db="EMBL/GenBank/DDBJ databases">
        <title>WGS assembly of Ceratopteris richardii.</title>
        <authorList>
            <person name="Marchant D.B."/>
            <person name="Chen G."/>
            <person name="Jenkins J."/>
            <person name="Shu S."/>
            <person name="Leebens-Mack J."/>
            <person name="Grimwood J."/>
            <person name="Schmutz J."/>
            <person name="Soltis P."/>
            <person name="Soltis D."/>
            <person name="Chen Z.-H."/>
        </authorList>
    </citation>
    <scope>NUCLEOTIDE SEQUENCE</scope>
    <source>
        <strain evidence="7">Whitten #5841</strain>
        <tissue evidence="7">Leaf</tissue>
    </source>
</reference>
<feature type="compositionally biased region" description="Polar residues" evidence="3">
    <location>
        <begin position="419"/>
        <end position="433"/>
    </location>
</feature>
<dbReference type="PANTHER" id="PTHR32401:SF16">
    <property type="entry name" value="CONCANAVALIN A-LIKE LECTIN FAMILY PROTEIN"/>
    <property type="match status" value="1"/>
</dbReference>
<sequence>MAISKPLSPLFRAALLLCLSSFLILVSAWPGRSCHGSHTGFFISDFSADAQKLTLLGDAKVLGSALQIAGSQASTAGGVFYSQPVRLTSRFREGQSKSFSTSFSFSMDSGEGDGLVFVIAPSKVFNGKSGAWLGLSDKPSDLSHTVAIEFDASMDTEVQDPSGKHIGFDLESLVSMATAEVSDGFSLREGEKFYAWIDYIAPAKVLEVRLSRSEAQRPQIPLLSLRVDLAGVWQEDMYVGFTSSSGKLTQRHILYSWSFISGGRGMWGRVPSFRADLFGDHGPYDWHHGEWQHGPHHWHHGPHDWHHGPNDWPQRPGHDGWHHEGFPYMPENVIPHEWHPDHPRHHHIDHDGSWFDDLDDVWGVVLSLLLGVACGTFAAGVVFLVWFLIRRFYSCETDSTGFVLGYQNIDVSDLKEGQSKISSNGYQKVSTSEPDPDAKTVSV</sequence>
<name>A0A8T2UWA9_CERRI</name>
<proteinExistence type="inferred from homology"/>
<evidence type="ECO:0000313" key="7">
    <source>
        <dbReference type="EMBL" id="KAH7437865.1"/>
    </source>
</evidence>
<dbReference type="CDD" id="cd06899">
    <property type="entry name" value="lectin_legume_LecRK_Arcelin_ConA"/>
    <property type="match status" value="1"/>
</dbReference>
<feature type="transmembrane region" description="Helical" evidence="4">
    <location>
        <begin position="361"/>
        <end position="389"/>
    </location>
</feature>
<accession>A0A8T2UWA9</accession>
<keyword evidence="5" id="KW-0732">Signal</keyword>
<evidence type="ECO:0000256" key="3">
    <source>
        <dbReference type="SAM" id="MobiDB-lite"/>
    </source>
</evidence>
<keyword evidence="4" id="KW-1133">Transmembrane helix</keyword>
<keyword evidence="8" id="KW-1185">Reference proteome</keyword>
<dbReference type="Gene3D" id="2.60.120.200">
    <property type="match status" value="1"/>
</dbReference>
<evidence type="ECO:0000313" key="8">
    <source>
        <dbReference type="Proteomes" id="UP000825935"/>
    </source>
</evidence>
<organism evidence="7 8">
    <name type="scientific">Ceratopteris richardii</name>
    <name type="common">Triangle waterfern</name>
    <dbReference type="NCBI Taxonomy" id="49495"/>
    <lineage>
        <taxon>Eukaryota</taxon>
        <taxon>Viridiplantae</taxon>
        <taxon>Streptophyta</taxon>
        <taxon>Embryophyta</taxon>
        <taxon>Tracheophyta</taxon>
        <taxon>Polypodiopsida</taxon>
        <taxon>Polypodiidae</taxon>
        <taxon>Polypodiales</taxon>
        <taxon>Pteridineae</taxon>
        <taxon>Pteridaceae</taxon>
        <taxon>Parkerioideae</taxon>
        <taxon>Ceratopteris</taxon>
    </lineage>
</organism>
<dbReference type="AlphaFoldDB" id="A0A8T2UWA9"/>
<dbReference type="EMBL" id="CM035410">
    <property type="protein sequence ID" value="KAH7437865.1"/>
    <property type="molecule type" value="Genomic_DNA"/>
</dbReference>
<keyword evidence="2" id="KW-0430">Lectin</keyword>